<name>A0A2T9YSN6_9FUNG</name>
<evidence type="ECO:0000256" key="9">
    <source>
        <dbReference type="ARBA" id="ARBA00030073"/>
    </source>
</evidence>
<evidence type="ECO:0000313" key="15">
    <source>
        <dbReference type="Proteomes" id="UP000245609"/>
    </source>
</evidence>
<accession>A0A2T9YSN6</accession>
<dbReference type="InterPro" id="IPR050765">
    <property type="entry name" value="Riboflavin_Biosynth_HTPR"/>
</dbReference>
<proteinExistence type="inferred from homology"/>
<dbReference type="EC" id="1.1.1.302" evidence="4"/>
<protein>
    <recommendedName>
        <fullName evidence="5">2,5-diamino-6-ribosylamino-4(3H)-pyrimidinone 5'-phosphate reductase</fullName>
        <ecNumber evidence="4">1.1.1.302</ecNumber>
    </recommendedName>
    <alternativeName>
        <fullName evidence="10">2,5-diamino-6-(5-phospho-D-ribosylamino)pyrimidin-4(3H)-one reductase</fullName>
    </alternativeName>
    <alternativeName>
        <fullName evidence="9">2,5-diamino-6-ribitylamino-4(3H)-pyrimidinone 5'-phosphate synthase</fullName>
    </alternativeName>
</protein>
<dbReference type="PANTHER" id="PTHR38011">
    <property type="entry name" value="DIHYDROFOLATE REDUCTASE FAMILY PROTEIN (AFU_ORTHOLOGUE AFUA_8G06820)"/>
    <property type="match status" value="1"/>
</dbReference>
<comment type="function">
    <text evidence="1">Catalyzes an early step in riboflavin biosynthesis, the NADPH-dependent reduction of the ribose side chain of 2,5-diamino-6-ribosylamino-4(3H)-pyrimidinone 5'-phosphate, yielding 2,5-diamino-6-ribitylamino-4(3H)-pyrimidinone 5'-phosphate.</text>
</comment>
<dbReference type="InterPro" id="IPR002734">
    <property type="entry name" value="RibDG_C"/>
</dbReference>
<dbReference type="AlphaFoldDB" id="A0A2T9YSN6"/>
<evidence type="ECO:0000256" key="7">
    <source>
        <dbReference type="ARBA" id="ARBA00022857"/>
    </source>
</evidence>
<evidence type="ECO:0000313" key="14">
    <source>
        <dbReference type="EMBL" id="PVU95363.1"/>
    </source>
</evidence>
<keyword evidence="8" id="KW-0560">Oxidoreductase</keyword>
<dbReference type="OrthoDB" id="5432at2759"/>
<comment type="catalytic activity">
    <reaction evidence="12">
        <text>2,5-diamino-6-(1-D-ribitylamino)pyrimidin-4(3H)-one 5'-phosphate + NADP(+) = 2,5-diamino-6-(1-D-ribosylamino)pyrimidin-4(3H)-one 5'-phosphate + NADPH + H(+)</text>
        <dbReference type="Rhea" id="RHEA:27278"/>
        <dbReference type="ChEBI" id="CHEBI:15378"/>
        <dbReference type="ChEBI" id="CHEBI:57783"/>
        <dbReference type="ChEBI" id="CHEBI:58349"/>
        <dbReference type="ChEBI" id="CHEBI:58890"/>
        <dbReference type="ChEBI" id="CHEBI:59545"/>
        <dbReference type="EC" id="1.1.1.302"/>
    </reaction>
</comment>
<evidence type="ECO:0000256" key="11">
    <source>
        <dbReference type="ARBA" id="ARBA00047550"/>
    </source>
</evidence>
<feature type="domain" description="Bacterial bifunctional deaminase-reductase C-terminal" evidence="13">
    <location>
        <begin position="32"/>
        <end position="257"/>
    </location>
</feature>
<dbReference type="GO" id="GO:0009231">
    <property type="term" value="P:riboflavin biosynthetic process"/>
    <property type="evidence" value="ECO:0007669"/>
    <property type="project" value="UniProtKB-KW"/>
</dbReference>
<evidence type="ECO:0000256" key="5">
    <source>
        <dbReference type="ARBA" id="ARBA00015035"/>
    </source>
</evidence>
<dbReference type="STRING" id="133381.A0A2T9YSN6"/>
<dbReference type="GO" id="GO:0008703">
    <property type="term" value="F:5-amino-6-(5-phosphoribosylamino)uracil reductase activity"/>
    <property type="evidence" value="ECO:0007669"/>
    <property type="project" value="InterPro"/>
</dbReference>
<comment type="catalytic activity">
    <reaction evidence="11">
        <text>2,5-diamino-6-(1-D-ribitylamino)pyrimidin-4(3H)-one 5'-phosphate + NAD(+) = 2,5-diamino-6-(1-D-ribosylamino)pyrimidin-4(3H)-one 5'-phosphate + NADH + H(+)</text>
        <dbReference type="Rhea" id="RHEA:27274"/>
        <dbReference type="ChEBI" id="CHEBI:15378"/>
        <dbReference type="ChEBI" id="CHEBI:57540"/>
        <dbReference type="ChEBI" id="CHEBI:57945"/>
        <dbReference type="ChEBI" id="CHEBI:58890"/>
        <dbReference type="ChEBI" id="CHEBI:59545"/>
        <dbReference type="EC" id="1.1.1.302"/>
    </reaction>
</comment>
<dbReference type="SUPFAM" id="SSF53597">
    <property type="entry name" value="Dihydrofolate reductase-like"/>
    <property type="match status" value="1"/>
</dbReference>
<organism evidence="14 15">
    <name type="scientific">Smittium megazygosporum</name>
    <dbReference type="NCBI Taxonomy" id="133381"/>
    <lineage>
        <taxon>Eukaryota</taxon>
        <taxon>Fungi</taxon>
        <taxon>Fungi incertae sedis</taxon>
        <taxon>Zoopagomycota</taxon>
        <taxon>Kickxellomycotina</taxon>
        <taxon>Harpellomycetes</taxon>
        <taxon>Harpellales</taxon>
        <taxon>Legeriomycetaceae</taxon>
        <taxon>Smittium</taxon>
    </lineage>
</organism>
<evidence type="ECO:0000259" key="13">
    <source>
        <dbReference type="Pfam" id="PF01872"/>
    </source>
</evidence>
<evidence type="ECO:0000256" key="4">
    <source>
        <dbReference type="ARBA" id="ARBA00012851"/>
    </source>
</evidence>
<evidence type="ECO:0000256" key="8">
    <source>
        <dbReference type="ARBA" id="ARBA00023002"/>
    </source>
</evidence>
<keyword evidence="6" id="KW-0686">Riboflavin biosynthesis</keyword>
<evidence type="ECO:0000256" key="2">
    <source>
        <dbReference type="ARBA" id="ARBA00005104"/>
    </source>
</evidence>
<dbReference type="EMBL" id="MBFS01002566">
    <property type="protein sequence ID" value="PVU95363.1"/>
    <property type="molecule type" value="Genomic_DNA"/>
</dbReference>
<evidence type="ECO:0000256" key="6">
    <source>
        <dbReference type="ARBA" id="ARBA00022619"/>
    </source>
</evidence>
<dbReference type="PANTHER" id="PTHR38011:SF7">
    <property type="entry name" value="2,5-DIAMINO-6-RIBOSYLAMINO-4(3H)-PYRIMIDINONE 5'-PHOSPHATE REDUCTASE"/>
    <property type="match status" value="1"/>
</dbReference>
<evidence type="ECO:0000256" key="12">
    <source>
        <dbReference type="ARBA" id="ARBA00049020"/>
    </source>
</evidence>
<gene>
    <name evidence="14" type="ORF">BB560_005865</name>
</gene>
<comment type="similarity">
    <text evidence="3">Belongs to the HTP reductase family.</text>
</comment>
<keyword evidence="15" id="KW-1185">Reference proteome</keyword>
<dbReference type="Gene3D" id="3.40.430.10">
    <property type="entry name" value="Dihydrofolate Reductase, subunit A"/>
    <property type="match status" value="1"/>
</dbReference>
<comment type="pathway">
    <text evidence="2">Cofactor biosynthesis; riboflavin biosynthesis.</text>
</comment>
<keyword evidence="7" id="KW-0521">NADP</keyword>
<evidence type="ECO:0000256" key="3">
    <source>
        <dbReference type="ARBA" id="ARBA00009723"/>
    </source>
</evidence>
<evidence type="ECO:0000256" key="1">
    <source>
        <dbReference type="ARBA" id="ARBA00003555"/>
    </source>
</evidence>
<reference evidence="14 15" key="1">
    <citation type="journal article" date="2018" name="MBio">
        <title>Comparative Genomics Reveals the Core Gene Toolbox for the Fungus-Insect Symbiosis.</title>
        <authorList>
            <person name="Wang Y."/>
            <person name="Stata M."/>
            <person name="Wang W."/>
            <person name="Stajich J.E."/>
            <person name="White M.M."/>
            <person name="Moncalvo J.M."/>
        </authorList>
    </citation>
    <scope>NUCLEOTIDE SEQUENCE [LARGE SCALE GENOMIC DNA]</scope>
    <source>
        <strain evidence="14 15">SC-DP-2</strain>
    </source>
</reference>
<comment type="caution">
    <text evidence="14">The sequence shown here is derived from an EMBL/GenBank/DDBJ whole genome shotgun (WGS) entry which is preliminary data.</text>
</comment>
<dbReference type="InterPro" id="IPR024072">
    <property type="entry name" value="DHFR-like_dom_sf"/>
</dbReference>
<evidence type="ECO:0000256" key="10">
    <source>
        <dbReference type="ARBA" id="ARBA00031630"/>
    </source>
</evidence>
<sequence length="264" mass="28071">MPFRSPYEQADIFCQKIYSKAKEEDKIPQSKPLVTLTFAQTLDAKISAAKNAKTKLSCEESMILTHHLRTIHDGILVGVGTILIDNPRLNEPSLLSTVNNPIPIILDTNLRIPTDAKILHYHKTDSAAKAPIVVCGPSNAHSQKKKEVEGCGARVICIDPSECDAEGRPLIPSILKALKSVGIKSVMVEGGANVIGSFLDCSASSGVPIVDVLIVTISPKIIGSRGTGASDQATLASHPSGLDLKDPVYEQFGTDIICASVLAP</sequence>
<dbReference type="Pfam" id="PF01872">
    <property type="entry name" value="RibD_C"/>
    <property type="match status" value="1"/>
</dbReference>
<dbReference type="Proteomes" id="UP000245609">
    <property type="component" value="Unassembled WGS sequence"/>
</dbReference>